<feature type="region of interest" description="Disordered" evidence="1">
    <location>
        <begin position="514"/>
        <end position="554"/>
    </location>
</feature>
<feature type="compositionally biased region" description="Polar residues" evidence="1">
    <location>
        <begin position="514"/>
        <end position="528"/>
    </location>
</feature>
<feature type="compositionally biased region" description="Basic and acidic residues" evidence="1">
    <location>
        <begin position="287"/>
        <end position="296"/>
    </location>
</feature>
<accession>A0A8K0WHA8</accession>
<evidence type="ECO:0000313" key="3">
    <source>
        <dbReference type="EMBL" id="KAH7257602.1"/>
    </source>
</evidence>
<dbReference type="AlphaFoldDB" id="A0A8K0WHA8"/>
<reference evidence="3" key="1">
    <citation type="journal article" date="2021" name="Nat. Commun.">
        <title>Genetic determinants of endophytism in the Arabidopsis root mycobiome.</title>
        <authorList>
            <person name="Mesny F."/>
            <person name="Miyauchi S."/>
            <person name="Thiergart T."/>
            <person name="Pickel B."/>
            <person name="Atanasova L."/>
            <person name="Karlsson M."/>
            <person name="Huettel B."/>
            <person name="Barry K.W."/>
            <person name="Haridas S."/>
            <person name="Chen C."/>
            <person name="Bauer D."/>
            <person name="Andreopoulos W."/>
            <person name="Pangilinan J."/>
            <person name="LaButti K."/>
            <person name="Riley R."/>
            <person name="Lipzen A."/>
            <person name="Clum A."/>
            <person name="Drula E."/>
            <person name="Henrissat B."/>
            <person name="Kohler A."/>
            <person name="Grigoriev I.V."/>
            <person name="Martin F.M."/>
            <person name="Hacquard S."/>
        </authorList>
    </citation>
    <scope>NUCLEOTIDE SEQUENCE</scope>
    <source>
        <strain evidence="3">MPI-SDFR-AT-0068</strain>
    </source>
</reference>
<feature type="compositionally biased region" description="Basic and acidic residues" evidence="1">
    <location>
        <begin position="181"/>
        <end position="192"/>
    </location>
</feature>
<dbReference type="OrthoDB" id="4161727at2759"/>
<dbReference type="Proteomes" id="UP000813427">
    <property type="component" value="Unassembled WGS sequence"/>
</dbReference>
<feature type="region of interest" description="Disordered" evidence="1">
    <location>
        <begin position="240"/>
        <end position="303"/>
    </location>
</feature>
<dbReference type="InterPro" id="IPR025676">
    <property type="entry name" value="Clr5_dom"/>
</dbReference>
<name>A0A8K0WHA8_9HYPO</name>
<proteinExistence type="predicted"/>
<protein>
    <recommendedName>
        <fullName evidence="2">Clr5 domain-containing protein</fullName>
    </recommendedName>
</protein>
<feature type="region of interest" description="Disordered" evidence="1">
    <location>
        <begin position="175"/>
        <end position="214"/>
    </location>
</feature>
<feature type="compositionally biased region" description="Polar residues" evidence="1">
    <location>
        <begin position="196"/>
        <end position="209"/>
    </location>
</feature>
<keyword evidence="4" id="KW-1185">Reference proteome</keyword>
<feature type="region of interest" description="Disordered" evidence="1">
    <location>
        <begin position="33"/>
        <end position="72"/>
    </location>
</feature>
<feature type="compositionally biased region" description="Polar residues" evidence="1">
    <location>
        <begin position="240"/>
        <end position="256"/>
    </location>
</feature>
<dbReference type="PANTHER" id="PTHR38166:SF1">
    <property type="entry name" value="C2H2-TYPE DOMAIN-CONTAINING PROTEIN"/>
    <property type="match status" value="1"/>
</dbReference>
<gene>
    <name evidence="3" type="ORF">BKA59DRAFT_522925</name>
</gene>
<evidence type="ECO:0000313" key="4">
    <source>
        <dbReference type="Proteomes" id="UP000813427"/>
    </source>
</evidence>
<evidence type="ECO:0000256" key="1">
    <source>
        <dbReference type="SAM" id="MobiDB-lite"/>
    </source>
</evidence>
<feature type="domain" description="Clr5" evidence="2">
    <location>
        <begin position="71"/>
        <end position="122"/>
    </location>
</feature>
<dbReference type="Pfam" id="PF14420">
    <property type="entry name" value="Clr5"/>
    <property type="match status" value="1"/>
</dbReference>
<evidence type="ECO:0000259" key="2">
    <source>
        <dbReference type="Pfam" id="PF14420"/>
    </source>
</evidence>
<comment type="caution">
    <text evidence="3">The sequence shown here is derived from an EMBL/GenBank/DDBJ whole genome shotgun (WGS) entry which is preliminary data.</text>
</comment>
<dbReference type="EMBL" id="JAGPXF010000002">
    <property type="protein sequence ID" value="KAH7257602.1"/>
    <property type="molecule type" value="Genomic_DNA"/>
</dbReference>
<organism evidence="3 4">
    <name type="scientific">Fusarium tricinctum</name>
    <dbReference type="NCBI Taxonomy" id="61284"/>
    <lineage>
        <taxon>Eukaryota</taxon>
        <taxon>Fungi</taxon>
        <taxon>Dikarya</taxon>
        <taxon>Ascomycota</taxon>
        <taxon>Pezizomycotina</taxon>
        <taxon>Sordariomycetes</taxon>
        <taxon>Hypocreomycetidae</taxon>
        <taxon>Hypocreales</taxon>
        <taxon>Nectriaceae</taxon>
        <taxon>Fusarium</taxon>
        <taxon>Fusarium tricinctum species complex</taxon>
    </lineage>
</organism>
<feature type="compositionally biased region" description="Basic and acidic residues" evidence="1">
    <location>
        <begin position="42"/>
        <end position="56"/>
    </location>
</feature>
<dbReference type="PANTHER" id="PTHR38166">
    <property type="entry name" value="C2H2-TYPE DOMAIN-CONTAINING PROTEIN-RELATED"/>
    <property type="match status" value="1"/>
</dbReference>
<sequence length="601" mass="68574">MGTNIGGNDMPASRPQNPAALQGLWHSVPNMTVGPLIQEHGSPSHEIDRGRDDNIPSKRQSRKRKAPPIREAQWEQKKPYIEQLYMIENLTLSEVLRRMEKDHEFFATRRMYTNRFKAWRWSRNFPTAWMAKKVRQRKVNGKDKVFYWNNQSNAHDSSFISHEAKTLDLVVKQSSCPSSSDHSDYSSDKESSTDSIHASPSTDQESSASAVADAENRSNEILDWLMSRLQEWLEIRLRQRGTQDAGKTSDHGSVSETGLLGHPGAPSGGAQIPKRRRSDSSDELSDDGGKQPDHSQKGGKPSDTIEVRYVCPFFKHNRERYQTSQWKSCCWPGWVSAHRVNHASNTSREHLYRRHMFPKFRCNRCRQDLKSSARLNEHQRADIICQRRSEETEEEGIDEEKEKLLRARKRKNGKARQMGEEEKWVEIYKILFPHDDPVPSPYPELCPVQPGQEGEHLGANVLDSFENFARQEFSRRMRPRMESLVDGILEETLTSQAITDVANNVLQGIMESFRASQGQSNCQPETQGSPPRSPSSERMPSDSSSHAPQDNGDFYIEGSTFAEFDFDLAEILNCKDGGQAMDFTYWPIEAEAIDAFQPMGV</sequence>
<feature type="compositionally biased region" description="Low complexity" evidence="1">
    <location>
        <begin position="534"/>
        <end position="545"/>
    </location>
</feature>